<gene>
    <name evidence="1" type="ORF">Cvel_25166</name>
</gene>
<sequence length="95" mass="10485">MLYEMGPAPQIVYLMTEDGGHEMQVTALLTAGIPIQLVTKKQGCGLCGLSKTGAQYITLDFVREFLPNRKKRPLHEAIVPAPKKPFCLFCAAIEH</sequence>
<proteinExistence type="predicted"/>
<dbReference type="VEuPathDB" id="CryptoDB:Cvel_25166"/>
<accession>A0A0G4H8M6</accession>
<dbReference type="AlphaFoldDB" id="A0A0G4H8M6"/>
<protein>
    <submittedName>
        <fullName evidence="1">Uncharacterized protein</fullName>
    </submittedName>
</protein>
<organism evidence="1">
    <name type="scientific">Chromera velia CCMP2878</name>
    <dbReference type="NCBI Taxonomy" id="1169474"/>
    <lineage>
        <taxon>Eukaryota</taxon>
        <taxon>Sar</taxon>
        <taxon>Alveolata</taxon>
        <taxon>Colpodellida</taxon>
        <taxon>Chromeraceae</taxon>
        <taxon>Chromera</taxon>
    </lineage>
</organism>
<dbReference type="EMBL" id="CDMZ01002002">
    <property type="protein sequence ID" value="CEM40246.1"/>
    <property type="molecule type" value="Genomic_DNA"/>
</dbReference>
<reference evidence="1" key="1">
    <citation type="submission" date="2014-11" db="EMBL/GenBank/DDBJ databases">
        <authorList>
            <person name="Otto D Thomas"/>
            <person name="Naeem Raeece"/>
        </authorList>
    </citation>
    <scope>NUCLEOTIDE SEQUENCE</scope>
</reference>
<name>A0A0G4H8M6_9ALVE</name>
<evidence type="ECO:0000313" key="1">
    <source>
        <dbReference type="EMBL" id="CEM40246.1"/>
    </source>
</evidence>